<feature type="chain" id="PRO_5035262595" evidence="7">
    <location>
        <begin position="29"/>
        <end position="453"/>
    </location>
</feature>
<comment type="caution">
    <text evidence="8">The sequence shown here is derived from an EMBL/GenBank/DDBJ whole genome shotgun (WGS) entry which is preliminary data.</text>
</comment>
<keyword evidence="6" id="KW-0325">Glycoprotein</keyword>
<protein>
    <submittedName>
        <fullName evidence="8">Uncharacterized protein</fullName>
    </submittedName>
</protein>
<keyword evidence="7" id="KW-0732">Signal</keyword>
<evidence type="ECO:0000256" key="5">
    <source>
        <dbReference type="ARBA" id="ARBA00023136"/>
    </source>
</evidence>
<dbReference type="PANTHER" id="PTHR12270">
    <property type="entry name" value="GLYCOSYLTRANSFERASE-RELATED"/>
    <property type="match status" value="1"/>
</dbReference>
<name>A0A8J4F9C3_9CHLO</name>
<evidence type="ECO:0000256" key="2">
    <source>
        <dbReference type="ARBA" id="ARBA00022692"/>
    </source>
</evidence>
<dbReference type="GO" id="GO:0042285">
    <property type="term" value="F:xylosyltransferase activity"/>
    <property type="evidence" value="ECO:0007669"/>
    <property type="project" value="TreeGrafter"/>
</dbReference>
<evidence type="ECO:0000256" key="6">
    <source>
        <dbReference type="ARBA" id="ARBA00023180"/>
    </source>
</evidence>
<evidence type="ECO:0000256" key="1">
    <source>
        <dbReference type="ARBA" id="ARBA00004606"/>
    </source>
</evidence>
<keyword evidence="5" id="KW-0472">Membrane</keyword>
<dbReference type="PANTHER" id="PTHR12270:SF52">
    <property type="entry name" value="GLYCOSYLTRANSFERASE-LIKE PROTEIN GNT13-RELATED"/>
    <property type="match status" value="1"/>
</dbReference>
<keyword evidence="9" id="KW-1185">Reference proteome</keyword>
<keyword evidence="2" id="KW-0812">Transmembrane</keyword>
<accession>A0A8J4F9C3</accession>
<dbReference type="GO" id="GO:0015020">
    <property type="term" value="F:glucuronosyltransferase activity"/>
    <property type="evidence" value="ECO:0007669"/>
    <property type="project" value="TreeGrafter"/>
</dbReference>
<proteinExistence type="predicted"/>
<dbReference type="Proteomes" id="UP000747399">
    <property type="component" value="Unassembled WGS sequence"/>
</dbReference>
<reference evidence="8" key="1">
    <citation type="journal article" date="2021" name="Proc. Natl. Acad. Sci. U.S.A.">
        <title>Three genomes in the algal genus Volvox reveal the fate of a haploid sex-determining region after a transition to homothallism.</title>
        <authorList>
            <person name="Yamamoto K."/>
            <person name="Hamaji T."/>
            <person name="Kawai-Toyooka H."/>
            <person name="Matsuzaki R."/>
            <person name="Takahashi F."/>
            <person name="Nishimura Y."/>
            <person name="Kawachi M."/>
            <person name="Noguchi H."/>
            <person name="Minakuchi Y."/>
            <person name="Umen J.G."/>
            <person name="Toyoda A."/>
            <person name="Nozaki H."/>
        </authorList>
    </citation>
    <scope>NUCLEOTIDE SEQUENCE</scope>
    <source>
        <strain evidence="8">NIES-3780</strain>
    </source>
</reference>
<feature type="signal peptide" evidence="7">
    <location>
        <begin position="1"/>
        <end position="28"/>
    </location>
</feature>
<organism evidence="8 9">
    <name type="scientific">Volvox africanus</name>
    <dbReference type="NCBI Taxonomy" id="51714"/>
    <lineage>
        <taxon>Eukaryota</taxon>
        <taxon>Viridiplantae</taxon>
        <taxon>Chlorophyta</taxon>
        <taxon>core chlorophytes</taxon>
        <taxon>Chlorophyceae</taxon>
        <taxon>CS clade</taxon>
        <taxon>Chlamydomonadales</taxon>
        <taxon>Volvocaceae</taxon>
        <taxon>Volvox</taxon>
    </lineage>
</organism>
<dbReference type="EMBL" id="BNCO01000075">
    <property type="protein sequence ID" value="GIL65363.1"/>
    <property type="molecule type" value="Genomic_DNA"/>
</dbReference>
<evidence type="ECO:0000313" key="9">
    <source>
        <dbReference type="Proteomes" id="UP000747399"/>
    </source>
</evidence>
<dbReference type="InterPro" id="IPR051292">
    <property type="entry name" value="Xyl/GlcA_transferase"/>
</dbReference>
<comment type="subcellular location">
    <subcellularLocation>
        <location evidence="1">Membrane</location>
        <topology evidence="1">Single-pass type II membrane protein</topology>
    </subcellularLocation>
</comment>
<evidence type="ECO:0000256" key="4">
    <source>
        <dbReference type="ARBA" id="ARBA00022989"/>
    </source>
</evidence>
<dbReference type="GO" id="GO:0016020">
    <property type="term" value="C:membrane"/>
    <property type="evidence" value="ECO:0007669"/>
    <property type="project" value="UniProtKB-SubCell"/>
</dbReference>
<sequence>MRRDRALRLQLLLLLWLAAIDKNPQCSAASDDPKAKELMDAINDGYQLRLTNWNKAIMNDTHSNLKLERILWSSKPPRFQFTIFTQLTVNRLPTLFNMCTTYTGPMSAAIFVSLVQQPAPYRLQEDQSSQLEEPSLAVERLSSPNMVLVDEAVQQVQEFHDKVESNPDICQLDVMLFYELYDSEQARLLYPVNYLRNYARLQVRTRLLAMIDVDMYVSRTLSEEMAQEGRVAHYENLCADRRATILPAFEPTRPGSKGRIMAMKLSKVSKSHLESMHGRNKEAIQFKLRVFPRGHTPTNYVRWFSESQTYKVSYKRFYEPWFITCDEIMPWYDVSFRGYGMNKIVLIASLNYYNYTFWVHPDAWLVHSPHLDTDVRKLVAREASDVNKHNAKLPPNALYRKLTLLFGKAKRGMMRGTYEPRVDPRMMAVYNKVSWLRSPPKLVGTPTAESVFI</sequence>
<evidence type="ECO:0000256" key="7">
    <source>
        <dbReference type="SAM" id="SignalP"/>
    </source>
</evidence>
<dbReference type="Pfam" id="PF13896">
    <property type="entry name" value="Glyco_transf_49"/>
    <property type="match status" value="1"/>
</dbReference>
<gene>
    <name evidence="8" type="ORF">Vafri_19032</name>
</gene>
<evidence type="ECO:0000256" key="3">
    <source>
        <dbReference type="ARBA" id="ARBA00022968"/>
    </source>
</evidence>
<dbReference type="GO" id="GO:0035269">
    <property type="term" value="P:protein O-linked glycosylation via mannose"/>
    <property type="evidence" value="ECO:0007669"/>
    <property type="project" value="TreeGrafter"/>
</dbReference>
<keyword evidence="4" id="KW-1133">Transmembrane helix</keyword>
<evidence type="ECO:0000313" key="8">
    <source>
        <dbReference type="EMBL" id="GIL65363.1"/>
    </source>
</evidence>
<dbReference type="AlphaFoldDB" id="A0A8J4F9C3"/>
<keyword evidence="3" id="KW-0735">Signal-anchor</keyword>